<dbReference type="Gene3D" id="3.40.50.720">
    <property type="entry name" value="NAD(P)-binding Rossmann-like Domain"/>
    <property type="match status" value="2"/>
</dbReference>
<dbReference type="GO" id="GO:0016628">
    <property type="term" value="F:oxidoreductase activity, acting on the CH-CH group of donors, NAD or NADP as acceptor"/>
    <property type="evidence" value="ECO:0007669"/>
    <property type="project" value="InterPro"/>
</dbReference>
<dbReference type="GO" id="GO:0051287">
    <property type="term" value="F:NAD binding"/>
    <property type="evidence" value="ECO:0007669"/>
    <property type="project" value="InterPro"/>
</dbReference>
<dbReference type="InterPro" id="IPR008927">
    <property type="entry name" value="6-PGluconate_DH-like_C_sf"/>
</dbReference>
<dbReference type="AlphaFoldDB" id="A0A328U9T6"/>
<dbReference type="EMBL" id="QLUW01000002">
    <property type="protein sequence ID" value="RAP76796.1"/>
    <property type="molecule type" value="Genomic_DNA"/>
</dbReference>
<dbReference type="GO" id="GO:0016616">
    <property type="term" value="F:oxidoreductase activity, acting on the CH-OH group of donors, NAD or NADP as acceptor"/>
    <property type="evidence" value="ECO:0007669"/>
    <property type="project" value="InterPro"/>
</dbReference>
<dbReference type="SUPFAM" id="SSF51735">
    <property type="entry name" value="NAD(P)-binding Rossmann-fold domains"/>
    <property type="match status" value="1"/>
</dbReference>
<evidence type="ECO:0000313" key="6">
    <source>
        <dbReference type="Proteomes" id="UP000249260"/>
    </source>
</evidence>
<keyword evidence="2" id="KW-0520">NAD</keyword>
<dbReference type="Pfam" id="PF03721">
    <property type="entry name" value="UDPG_MGDP_dh_N"/>
    <property type="match status" value="1"/>
</dbReference>
<keyword evidence="1" id="KW-0560">Oxidoreductase</keyword>
<evidence type="ECO:0000256" key="2">
    <source>
        <dbReference type="ARBA" id="ARBA00023027"/>
    </source>
</evidence>
<dbReference type="Proteomes" id="UP000249260">
    <property type="component" value="Unassembled WGS sequence"/>
</dbReference>
<name>A0A328U9T6_9BACL</name>
<evidence type="ECO:0000256" key="1">
    <source>
        <dbReference type="ARBA" id="ARBA00023002"/>
    </source>
</evidence>
<comment type="caution">
    <text evidence="5">The sequence shown here is derived from an EMBL/GenBank/DDBJ whole genome shotgun (WGS) entry which is preliminary data.</text>
</comment>
<proteinExistence type="inferred from homology"/>
<dbReference type="InterPro" id="IPR001732">
    <property type="entry name" value="UDP-Glc/GDP-Man_DH_N"/>
</dbReference>
<dbReference type="InterPro" id="IPR014026">
    <property type="entry name" value="UDP-Glc/GDP-Man_DH_dimer"/>
</dbReference>
<evidence type="ECO:0000313" key="5">
    <source>
        <dbReference type="EMBL" id="RAP76796.1"/>
    </source>
</evidence>
<dbReference type="SUPFAM" id="SSF48179">
    <property type="entry name" value="6-phosphogluconate dehydrogenase C-terminal domain-like"/>
    <property type="match status" value="1"/>
</dbReference>
<reference evidence="5 6" key="1">
    <citation type="submission" date="2018-06" db="EMBL/GenBank/DDBJ databases">
        <title>Paenibacillus montanisoli sp. nov., isolated from mountain area soil.</title>
        <authorList>
            <person name="Wu M."/>
        </authorList>
    </citation>
    <scope>NUCLEOTIDE SEQUENCE [LARGE SCALE GENOMIC DNA]</scope>
    <source>
        <strain evidence="5 6">RA17</strain>
    </source>
</reference>
<dbReference type="Pfam" id="PF03720">
    <property type="entry name" value="UDPG_MGDP_dh_C"/>
    <property type="match status" value="1"/>
</dbReference>
<dbReference type="Pfam" id="PF00984">
    <property type="entry name" value="UDPG_MGDP_dh"/>
    <property type="match status" value="1"/>
</dbReference>
<dbReference type="GO" id="GO:0000271">
    <property type="term" value="P:polysaccharide biosynthetic process"/>
    <property type="evidence" value="ECO:0007669"/>
    <property type="project" value="InterPro"/>
</dbReference>
<accession>A0A328U9T6</accession>
<protein>
    <submittedName>
        <fullName evidence="5">UDP-N-acetyl-D-glucosamine dehydrogenase</fullName>
    </submittedName>
</protein>
<evidence type="ECO:0000256" key="3">
    <source>
        <dbReference type="PIRNR" id="PIRNR000124"/>
    </source>
</evidence>
<dbReference type="SUPFAM" id="SSF52413">
    <property type="entry name" value="UDP-glucose/GDP-mannose dehydrogenase C-terminal domain"/>
    <property type="match status" value="1"/>
</dbReference>
<feature type="domain" description="UDP-glucose/GDP-mannose dehydrogenase C-terminal" evidence="4">
    <location>
        <begin position="320"/>
        <end position="415"/>
    </location>
</feature>
<dbReference type="InterPro" id="IPR014027">
    <property type="entry name" value="UDP-Glc/GDP-Man_DH_C"/>
</dbReference>
<dbReference type="OrthoDB" id="9803238at2"/>
<dbReference type="InterPro" id="IPR036220">
    <property type="entry name" value="UDP-Glc/GDP-Man_DH_C_sf"/>
</dbReference>
<dbReference type="PIRSF" id="PIRSF000124">
    <property type="entry name" value="UDPglc_GDPman_dh"/>
    <property type="match status" value="1"/>
</dbReference>
<sequence>MQPNELYKIAIIGLGYVGLPLARLFLENGHTVFGVDTDPNKIKKLQRMQPYLSDLTRKELKAMFAGGRFHVGVLYETIAEADCVILCVPTPTTDEAKPDLTFVFHAMKQAIPYLRPGQLLVLESSTYPGTTEEELQPLIEARGFRVGKDIFLAYSPERIDPGQKGSALQSIPKVVGGATAACTQYASRIYGKVFDKVVTVANARTAEMTKLVENCQRFVNISFMNDLVKLCEAMDINLWEVIKAAGTKPYGFMPYYPGPGVGGHCIPVDPMYLLWKAKQYGAEMPFIELSHRINEEMPAYIVDRTTKSLHPLALDQSSIMVIGATYKKDVNDLRESMALKIMELLMQQGAQMSFFDPYIAELTIAGTTLKRISLTARNVKQKDCLLILTDHSSIRYDVLAKHAKLIVDTRNATDSLKDKSNIVLL</sequence>
<dbReference type="NCBIfam" id="TIGR03026">
    <property type="entry name" value="NDP-sugDHase"/>
    <property type="match status" value="1"/>
</dbReference>
<dbReference type="InterPro" id="IPR028359">
    <property type="entry name" value="UDP_ManNAc/GlcNAc_DH"/>
</dbReference>
<dbReference type="PANTHER" id="PTHR43491">
    <property type="entry name" value="UDP-N-ACETYL-D-MANNOSAMINE DEHYDROGENASE"/>
    <property type="match status" value="1"/>
</dbReference>
<dbReference type="SMART" id="SM00984">
    <property type="entry name" value="UDPG_MGDP_dh_C"/>
    <property type="match status" value="1"/>
</dbReference>
<organism evidence="5 6">
    <name type="scientific">Paenibacillus montanisoli</name>
    <dbReference type="NCBI Taxonomy" id="2081970"/>
    <lineage>
        <taxon>Bacteria</taxon>
        <taxon>Bacillati</taxon>
        <taxon>Bacillota</taxon>
        <taxon>Bacilli</taxon>
        <taxon>Bacillales</taxon>
        <taxon>Paenibacillaceae</taxon>
        <taxon>Paenibacillus</taxon>
    </lineage>
</organism>
<dbReference type="PANTHER" id="PTHR43491:SF1">
    <property type="entry name" value="UDP-N-ACETYL-D-MANNOSAMINE DEHYDROGENASE"/>
    <property type="match status" value="1"/>
</dbReference>
<keyword evidence="6" id="KW-1185">Reference proteome</keyword>
<comment type="similarity">
    <text evidence="3">Belongs to the UDP-glucose/GDP-mannose dehydrogenase family.</text>
</comment>
<dbReference type="PIRSF" id="PIRSF500136">
    <property type="entry name" value="UDP_ManNAc_DH"/>
    <property type="match status" value="1"/>
</dbReference>
<dbReference type="InterPro" id="IPR017476">
    <property type="entry name" value="UDP-Glc/GDP-Man"/>
</dbReference>
<dbReference type="RefSeq" id="WP_112883010.1">
    <property type="nucleotide sequence ID" value="NZ_QLUW01000002.1"/>
</dbReference>
<gene>
    <name evidence="5" type="ORF">DL346_15775</name>
</gene>
<dbReference type="InterPro" id="IPR036291">
    <property type="entry name" value="NAD(P)-bd_dom_sf"/>
</dbReference>
<evidence type="ECO:0000259" key="4">
    <source>
        <dbReference type="SMART" id="SM00984"/>
    </source>
</evidence>